<gene>
    <name evidence="6" type="primary">gpmA</name>
    <name evidence="11" type="ORF">HNQ88_002302</name>
</gene>
<evidence type="ECO:0000256" key="9">
    <source>
        <dbReference type="PIRSR" id="PIRSR613078-3"/>
    </source>
</evidence>
<feature type="binding site" evidence="6 8">
    <location>
        <begin position="183"/>
        <end position="184"/>
    </location>
    <ligand>
        <name>substrate</name>
    </ligand>
</feature>
<comment type="pathway">
    <text evidence="6 10">Carbohydrate degradation; glycolysis; pyruvate from D-glyceraldehyde 3-phosphate: step 3/5.</text>
</comment>
<sequence>MVRVVLIRHGESLWNKENKFTGWTDVPLTNKGEQEAKEAGESLKEKKMNFDVAYTSLLKRAVHTLNIILDEMDMCWLPVKKSWRLNERHYGKLQGLDKKKVAKEFGEDQVNLWRRSYHVQPPALEVSDERYPGNQMPYKMLGVPNLPLTESLQDTVSRFLPFFREEVEPNIHKGKNILIVAHGNSLRALMKYFETMSDDEICELNIPTGIPLVYELDDDLSILKKYYLGDDETVKKAQDQVKNQSK</sequence>
<dbReference type="NCBIfam" id="NF010713">
    <property type="entry name" value="PRK14115.1"/>
    <property type="match status" value="1"/>
</dbReference>
<evidence type="ECO:0000313" key="12">
    <source>
        <dbReference type="Proteomes" id="UP001185092"/>
    </source>
</evidence>
<evidence type="ECO:0000256" key="6">
    <source>
        <dbReference type="HAMAP-Rule" id="MF_01039"/>
    </source>
</evidence>
<dbReference type="PIRSF" id="PIRSF000709">
    <property type="entry name" value="6PFK_2-Ptase"/>
    <property type="match status" value="1"/>
</dbReference>
<reference evidence="11" key="1">
    <citation type="submission" date="2023-07" db="EMBL/GenBank/DDBJ databases">
        <title>Genomic Encyclopedia of Type Strains, Phase IV (KMG-IV): sequencing the most valuable type-strain genomes for metagenomic binning, comparative biology and taxonomic classification.</title>
        <authorList>
            <person name="Goeker M."/>
        </authorList>
    </citation>
    <scope>NUCLEOTIDE SEQUENCE</scope>
    <source>
        <strain evidence="11">DSM 26174</strain>
    </source>
</reference>
<comment type="caution">
    <text evidence="11">The sequence shown here is derived from an EMBL/GenBank/DDBJ whole genome shotgun (WGS) entry which is preliminary data.</text>
</comment>
<evidence type="ECO:0000256" key="10">
    <source>
        <dbReference type="RuleBase" id="RU004512"/>
    </source>
</evidence>
<feature type="active site" description="Tele-phosphohistidine intermediate" evidence="6 7">
    <location>
        <position position="9"/>
    </location>
</feature>
<dbReference type="GO" id="GO:0004619">
    <property type="term" value="F:phosphoglycerate mutase activity"/>
    <property type="evidence" value="ECO:0007669"/>
    <property type="project" value="UniProtKB-UniRule"/>
</dbReference>
<evidence type="ECO:0000256" key="8">
    <source>
        <dbReference type="PIRSR" id="PIRSR613078-2"/>
    </source>
</evidence>
<dbReference type="RefSeq" id="WP_309938857.1">
    <property type="nucleotide sequence ID" value="NZ_AP025305.1"/>
</dbReference>
<evidence type="ECO:0000313" key="11">
    <source>
        <dbReference type="EMBL" id="MDR6239265.1"/>
    </source>
</evidence>
<dbReference type="InterPro" id="IPR005952">
    <property type="entry name" value="Phosphogly_mut1"/>
</dbReference>
<evidence type="ECO:0000256" key="1">
    <source>
        <dbReference type="ARBA" id="ARBA00000380"/>
    </source>
</evidence>
<dbReference type="HAMAP" id="MF_01039">
    <property type="entry name" value="PGAM_GpmA"/>
    <property type="match status" value="1"/>
</dbReference>
<dbReference type="GO" id="GO:0006096">
    <property type="term" value="P:glycolytic process"/>
    <property type="evidence" value="ECO:0007669"/>
    <property type="project" value="UniProtKB-UniRule"/>
</dbReference>
<dbReference type="FunFam" id="3.40.50.1240:FF:000003">
    <property type="entry name" value="2,3-bisphosphoglycerate-dependent phosphoglycerate mutase"/>
    <property type="match status" value="1"/>
</dbReference>
<keyword evidence="12" id="KW-1185">Reference proteome</keyword>
<feature type="active site" description="Proton donor/acceptor" evidence="6 7">
    <location>
        <position position="87"/>
    </location>
</feature>
<feature type="site" description="Transition state stabilizer" evidence="6 9">
    <location>
        <position position="182"/>
    </location>
</feature>
<feature type="binding site" evidence="6 8">
    <location>
        <begin position="87"/>
        <end position="90"/>
    </location>
    <ligand>
        <name>substrate</name>
    </ligand>
</feature>
<dbReference type="PROSITE" id="PS00175">
    <property type="entry name" value="PG_MUTASE"/>
    <property type="match status" value="1"/>
</dbReference>
<name>A0AAE3XNS1_9BACT</name>
<feature type="binding site" evidence="6 8">
    <location>
        <begin position="21"/>
        <end position="22"/>
    </location>
    <ligand>
        <name>substrate</name>
    </ligand>
</feature>
<dbReference type="EMBL" id="JAVDQD010000002">
    <property type="protein sequence ID" value="MDR6239265.1"/>
    <property type="molecule type" value="Genomic_DNA"/>
</dbReference>
<evidence type="ECO:0000256" key="2">
    <source>
        <dbReference type="ARBA" id="ARBA00006717"/>
    </source>
</evidence>
<dbReference type="CDD" id="cd07067">
    <property type="entry name" value="HP_PGM_like"/>
    <property type="match status" value="1"/>
</dbReference>
<comment type="catalytic activity">
    <reaction evidence="1 6 10">
        <text>(2R)-2-phosphoglycerate = (2R)-3-phosphoglycerate</text>
        <dbReference type="Rhea" id="RHEA:15901"/>
        <dbReference type="ChEBI" id="CHEBI:58272"/>
        <dbReference type="ChEBI" id="CHEBI:58289"/>
        <dbReference type="EC" id="5.4.2.11"/>
    </reaction>
</comment>
<dbReference type="Gene3D" id="3.40.50.1240">
    <property type="entry name" value="Phosphoglycerate mutase-like"/>
    <property type="match status" value="1"/>
</dbReference>
<feature type="binding site" evidence="6 8">
    <location>
        <position position="98"/>
    </location>
    <ligand>
        <name>substrate</name>
    </ligand>
</feature>
<keyword evidence="5 6" id="KW-0413">Isomerase</keyword>
<organism evidence="11 12">
    <name type="scientific">Aureibacter tunicatorum</name>
    <dbReference type="NCBI Taxonomy" id="866807"/>
    <lineage>
        <taxon>Bacteria</taxon>
        <taxon>Pseudomonadati</taxon>
        <taxon>Bacteroidota</taxon>
        <taxon>Cytophagia</taxon>
        <taxon>Cytophagales</taxon>
        <taxon>Persicobacteraceae</taxon>
        <taxon>Aureibacter</taxon>
    </lineage>
</organism>
<dbReference type="InterPro" id="IPR013078">
    <property type="entry name" value="His_Pase_superF_clade-1"/>
</dbReference>
<keyword evidence="3 6" id="KW-0312">Gluconeogenesis</keyword>
<evidence type="ECO:0000256" key="3">
    <source>
        <dbReference type="ARBA" id="ARBA00022432"/>
    </source>
</evidence>
<evidence type="ECO:0000256" key="7">
    <source>
        <dbReference type="PIRSR" id="PIRSR613078-1"/>
    </source>
</evidence>
<protein>
    <recommendedName>
        <fullName evidence="6 10">2,3-bisphosphoglycerate-dependent phosphoglycerate mutase</fullName>
        <shortName evidence="6">BPG-dependent PGAM</shortName>
        <shortName evidence="6">PGAM</shortName>
        <shortName evidence="6">Phosphoglyceromutase</shortName>
        <shortName evidence="6">dPGM</shortName>
        <ecNumber evidence="6 10">5.4.2.11</ecNumber>
    </recommendedName>
</protein>
<dbReference type="GO" id="GO:0006094">
    <property type="term" value="P:gluconeogenesis"/>
    <property type="evidence" value="ECO:0007669"/>
    <property type="project" value="UniProtKB-UniRule"/>
</dbReference>
<comment type="similarity">
    <text evidence="2 6">Belongs to the phosphoglycerate mutase family. BPG-dependent PGAM subfamily.</text>
</comment>
<dbReference type="InterPro" id="IPR001345">
    <property type="entry name" value="PG/BPGM_mutase_AS"/>
</dbReference>
<dbReference type="EC" id="5.4.2.11" evidence="6 10"/>
<feature type="binding site" evidence="6 8">
    <location>
        <begin position="114"/>
        <end position="115"/>
    </location>
    <ligand>
        <name>substrate</name>
    </ligand>
</feature>
<dbReference type="SUPFAM" id="SSF53254">
    <property type="entry name" value="Phosphoglycerate mutase-like"/>
    <property type="match status" value="1"/>
</dbReference>
<dbReference type="InterPro" id="IPR029033">
    <property type="entry name" value="His_PPase_superfam"/>
</dbReference>
<dbReference type="AlphaFoldDB" id="A0AAE3XNS1"/>
<accession>A0AAE3XNS1</accession>
<dbReference type="NCBIfam" id="TIGR01258">
    <property type="entry name" value="pgm_1"/>
    <property type="match status" value="1"/>
</dbReference>
<proteinExistence type="inferred from homology"/>
<comment type="function">
    <text evidence="6 10">Catalyzes the interconversion of 2-phosphoglycerate and 3-phosphoglycerate.</text>
</comment>
<dbReference type="PANTHER" id="PTHR11931">
    <property type="entry name" value="PHOSPHOGLYCERATE MUTASE"/>
    <property type="match status" value="1"/>
</dbReference>
<evidence type="ECO:0000256" key="4">
    <source>
        <dbReference type="ARBA" id="ARBA00023152"/>
    </source>
</evidence>
<dbReference type="Proteomes" id="UP001185092">
    <property type="component" value="Unassembled WGS sequence"/>
</dbReference>
<evidence type="ECO:0000256" key="5">
    <source>
        <dbReference type="ARBA" id="ARBA00023235"/>
    </source>
</evidence>
<dbReference type="SMART" id="SM00855">
    <property type="entry name" value="PGAM"/>
    <property type="match status" value="1"/>
</dbReference>
<feature type="binding site" evidence="6 8">
    <location>
        <position position="60"/>
    </location>
    <ligand>
        <name>substrate</name>
    </ligand>
</feature>
<dbReference type="Pfam" id="PF00300">
    <property type="entry name" value="His_Phos_1"/>
    <property type="match status" value="1"/>
</dbReference>
<keyword evidence="4 6" id="KW-0324">Glycolysis</keyword>
<feature type="binding site" evidence="6 8">
    <location>
        <begin position="8"/>
        <end position="15"/>
    </location>
    <ligand>
        <name>substrate</name>
    </ligand>
</feature>